<feature type="domain" description="TonB-dependent receptor plug" evidence="6">
    <location>
        <begin position="137"/>
        <end position="214"/>
    </location>
</feature>
<dbReference type="InterPro" id="IPR037066">
    <property type="entry name" value="Plug_dom_sf"/>
</dbReference>
<evidence type="ECO:0000259" key="6">
    <source>
        <dbReference type="Pfam" id="PF07715"/>
    </source>
</evidence>
<dbReference type="Pfam" id="PF13715">
    <property type="entry name" value="CarbopepD_reg_2"/>
    <property type="match status" value="1"/>
</dbReference>
<dbReference type="Gene3D" id="2.60.40.1120">
    <property type="entry name" value="Carboxypeptidase-like, regulatory domain"/>
    <property type="match status" value="1"/>
</dbReference>
<evidence type="ECO:0000313" key="8">
    <source>
        <dbReference type="EMBL" id="MDP2541484.1"/>
    </source>
</evidence>
<keyword evidence="2" id="KW-0472">Membrane</keyword>
<dbReference type="EMBL" id="JAUYVU010000005">
    <property type="protein sequence ID" value="MDP2541484.1"/>
    <property type="molecule type" value="Genomic_DNA"/>
</dbReference>
<evidence type="ECO:0000256" key="4">
    <source>
        <dbReference type="SAM" id="MobiDB-lite"/>
    </source>
</evidence>
<dbReference type="EMBL" id="PDUU01000001">
    <property type="protein sequence ID" value="PHN99068.1"/>
    <property type="molecule type" value="Genomic_DNA"/>
</dbReference>
<evidence type="ECO:0000256" key="2">
    <source>
        <dbReference type="ARBA" id="ARBA00023136"/>
    </source>
</evidence>
<dbReference type="SUPFAM" id="SSF56935">
    <property type="entry name" value="Porins"/>
    <property type="match status" value="1"/>
</dbReference>
<organism evidence="9 10">
    <name type="scientific">Tenacibaculum discolor</name>
    <dbReference type="NCBI Taxonomy" id="361581"/>
    <lineage>
        <taxon>Bacteria</taxon>
        <taxon>Pseudomonadati</taxon>
        <taxon>Bacteroidota</taxon>
        <taxon>Flavobacteriia</taxon>
        <taxon>Flavobacteriales</taxon>
        <taxon>Flavobacteriaceae</taxon>
        <taxon>Tenacibaculum</taxon>
    </lineage>
</organism>
<evidence type="ECO:0000313" key="10">
    <source>
        <dbReference type="Proteomes" id="UP000222163"/>
    </source>
</evidence>
<comment type="subcellular location">
    <subcellularLocation>
        <location evidence="1">Cell outer membrane</location>
    </subcellularLocation>
</comment>
<dbReference type="Pfam" id="PF07715">
    <property type="entry name" value="Plug"/>
    <property type="match status" value="1"/>
</dbReference>
<dbReference type="GO" id="GO:0009279">
    <property type="term" value="C:cell outer membrane"/>
    <property type="evidence" value="ECO:0007669"/>
    <property type="project" value="UniProtKB-SubCell"/>
</dbReference>
<feature type="domain" description="Outer membrane protein beta-barrel" evidence="7">
    <location>
        <begin position="361"/>
        <end position="764"/>
    </location>
</feature>
<dbReference type="Proteomes" id="UP000222163">
    <property type="component" value="Unassembled WGS sequence"/>
</dbReference>
<accession>A0A2G1BYJ9</accession>
<dbReference type="Gene3D" id="2.40.170.20">
    <property type="entry name" value="TonB-dependent receptor, beta-barrel domain"/>
    <property type="match status" value="1"/>
</dbReference>
<feature type="signal peptide" evidence="5">
    <location>
        <begin position="1"/>
        <end position="18"/>
    </location>
</feature>
<proteinExistence type="predicted"/>
<dbReference type="RefSeq" id="WP_099213743.1">
    <property type="nucleotide sequence ID" value="NZ_JAUYVU010000005.1"/>
</dbReference>
<feature type="region of interest" description="Disordered" evidence="4">
    <location>
        <begin position="770"/>
        <end position="789"/>
    </location>
</feature>
<keyword evidence="11" id="KW-1185">Reference proteome</keyword>
<dbReference type="InterPro" id="IPR041700">
    <property type="entry name" value="OMP_b-brl_3"/>
</dbReference>
<reference evidence="9 10" key="1">
    <citation type="journal article" date="2016" name="Nat. Commun.">
        <title>Microbial interactions lead to rapid micro-scale successions on model marine particles.</title>
        <authorList>
            <person name="Datta M.S."/>
            <person name="Sliwerska E."/>
            <person name="Gore J."/>
            <person name="Polz M.F."/>
            <person name="Cordero O.X."/>
        </authorList>
    </citation>
    <scope>NUCLEOTIDE SEQUENCE [LARGE SCALE GENOMIC DNA]</scope>
    <source>
        <strain evidence="9 10">4G03</strain>
    </source>
</reference>
<keyword evidence="3" id="KW-0998">Cell outer membrane</keyword>
<dbReference type="Pfam" id="PF14905">
    <property type="entry name" value="OMP_b-brl_3"/>
    <property type="match status" value="1"/>
</dbReference>
<feature type="chain" id="PRO_5013881364" evidence="5">
    <location>
        <begin position="19"/>
        <end position="789"/>
    </location>
</feature>
<keyword evidence="5" id="KW-0732">Signal</keyword>
<dbReference type="SUPFAM" id="SSF49464">
    <property type="entry name" value="Carboxypeptidase regulatory domain-like"/>
    <property type="match status" value="1"/>
</dbReference>
<dbReference type="Proteomes" id="UP001242342">
    <property type="component" value="Unassembled WGS sequence"/>
</dbReference>
<gene>
    <name evidence="9" type="ORF">CSC81_00145</name>
    <name evidence="8" type="ORF">Q8W23_08370</name>
</gene>
<dbReference type="InterPro" id="IPR008969">
    <property type="entry name" value="CarboxyPept-like_regulatory"/>
</dbReference>
<dbReference type="Gene3D" id="2.170.130.10">
    <property type="entry name" value="TonB-dependent receptor, plug domain"/>
    <property type="match status" value="1"/>
</dbReference>
<dbReference type="PANTHER" id="PTHR40980:SF4">
    <property type="entry name" value="TONB-DEPENDENT RECEPTOR-LIKE BETA-BARREL DOMAIN-CONTAINING PROTEIN"/>
    <property type="match status" value="1"/>
</dbReference>
<evidence type="ECO:0000313" key="9">
    <source>
        <dbReference type="EMBL" id="PHN99068.1"/>
    </source>
</evidence>
<reference evidence="9" key="2">
    <citation type="submission" date="2017-10" db="EMBL/GenBank/DDBJ databases">
        <authorList>
            <person name="Enke T.N."/>
            <person name="Cordero O.X."/>
        </authorList>
    </citation>
    <scope>NUCLEOTIDE SEQUENCE</scope>
    <source>
        <strain evidence="9">4G03</strain>
    </source>
</reference>
<reference evidence="8 11" key="3">
    <citation type="submission" date="2023-07" db="EMBL/GenBank/DDBJ databases">
        <title>Genome content predicts the carbon catabolic preferences of heterotrophic bacteria.</title>
        <authorList>
            <person name="Gralka M."/>
        </authorList>
    </citation>
    <scope>NUCLEOTIDE SEQUENCE [LARGE SCALE GENOMIC DNA]</scope>
    <source>
        <strain evidence="8 11">4G03</strain>
    </source>
</reference>
<evidence type="ECO:0000256" key="3">
    <source>
        <dbReference type="ARBA" id="ARBA00023237"/>
    </source>
</evidence>
<sequence>MKRLLILILFLGTYFCQAQNLRLTGTILDKKNNQPLPFVTITCKNTSNQILTGSISDEKGNFKIEKLPKESLLLTFQFIGYKTFEKKIDLKKNSKIGTIFLEENTTQLDEVEIQGETSTIIQKIDRKVINVGNDLTAAGATSLEMLENIPSIDVNQLSGTISLRGNENVRVLVNGKPSNINTSQLLKQIPSNSVKSVEIITNPSAKFTPEGMSGIINLILKKNTKIGFNGSLSAGTTQSRNLRPELSLNTNYKTGITNFYLNYNTSWGDYETFNDLKRSDINLTQDIDFLSNSKNHNIKFGVDIDVTPKSILSMYTSLNFDNNSLATNTLVHENNSLVFNNKSFSDYDQKDKTYNIDYLYNFDDNGKSLEVEFNHSITKNPEKTINKELVNPNSKEYNYTNNIKDTRKLWLLNIDYVKPIKSGKLEFGVEFRKQDFYNQILTDREAINSSATLQPVGNTTLNYNRSIYSGYINFNKKFNKFAVQTGIRIEQFNLDALFSNTEQGSTPLKDDIFNLYPSASITYNFTKKDNLQFAYSKRVDRPSAYQVTPIQEWFSPLTISKGNLNLQPQFTNSLELNYTKTITKGYISFGTFYRRTNDKIGRLLQQDNQNSNKTISSFTNYDFADSYGFELSASFKPTKWWTLRPAVETYIQDSQGILNNNLETVKNTLLKGRISSSFKASKKLSFQLSGIFRGKSKNIQYTIQPYTMINAGARLKVLNGKGNITLRGTDIFNNVNFDYNSNTPFIQKGKYTLESNSVYLGFSYNFGSGKNKSKGRKYRDSNEAQGGMF</sequence>
<dbReference type="PANTHER" id="PTHR40980">
    <property type="entry name" value="PLUG DOMAIN-CONTAINING PROTEIN"/>
    <property type="match status" value="1"/>
</dbReference>
<comment type="caution">
    <text evidence="9">The sequence shown here is derived from an EMBL/GenBank/DDBJ whole genome shotgun (WGS) entry which is preliminary data.</text>
</comment>
<protein>
    <submittedName>
        <fullName evidence="8">Outer membrane beta-barrel family protein</fullName>
    </submittedName>
    <submittedName>
        <fullName evidence="9">TonB-dependent receptor</fullName>
    </submittedName>
</protein>
<dbReference type="AlphaFoldDB" id="A0A2G1BYJ9"/>
<evidence type="ECO:0000313" key="11">
    <source>
        <dbReference type="Proteomes" id="UP001242342"/>
    </source>
</evidence>
<dbReference type="InterPro" id="IPR036942">
    <property type="entry name" value="Beta-barrel_TonB_sf"/>
</dbReference>
<evidence type="ECO:0000256" key="5">
    <source>
        <dbReference type="SAM" id="SignalP"/>
    </source>
</evidence>
<evidence type="ECO:0000259" key="7">
    <source>
        <dbReference type="Pfam" id="PF14905"/>
    </source>
</evidence>
<evidence type="ECO:0000256" key="1">
    <source>
        <dbReference type="ARBA" id="ARBA00004442"/>
    </source>
</evidence>
<dbReference type="InterPro" id="IPR012910">
    <property type="entry name" value="Plug_dom"/>
</dbReference>
<keyword evidence="9" id="KW-0675">Receptor</keyword>
<name>A0A2G1BYJ9_9FLAO</name>